<dbReference type="AlphaFoldDB" id="A0A195BEF0"/>
<evidence type="ECO:0000313" key="1">
    <source>
        <dbReference type="EMBL" id="KYM82948.1"/>
    </source>
</evidence>
<keyword evidence="2" id="KW-1185">Reference proteome</keyword>
<organism evidence="1 2">
    <name type="scientific">Atta colombica</name>
    <dbReference type="NCBI Taxonomy" id="520822"/>
    <lineage>
        <taxon>Eukaryota</taxon>
        <taxon>Metazoa</taxon>
        <taxon>Ecdysozoa</taxon>
        <taxon>Arthropoda</taxon>
        <taxon>Hexapoda</taxon>
        <taxon>Insecta</taxon>
        <taxon>Pterygota</taxon>
        <taxon>Neoptera</taxon>
        <taxon>Endopterygota</taxon>
        <taxon>Hymenoptera</taxon>
        <taxon>Apocrita</taxon>
        <taxon>Aculeata</taxon>
        <taxon>Formicoidea</taxon>
        <taxon>Formicidae</taxon>
        <taxon>Myrmicinae</taxon>
        <taxon>Atta</taxon>
    </lineage>
</organism>
<reference evidence="1 2" key="1">
    <citation type="submission" date="2015-09" db="EMBL/GenBank/DDBJ databases">
        <title>Atta colombica WGS genome.</title>
        <authorList>
            <person name="Nygaard S."/>
            <person name="Hu H."/>
            <person name="Boomsma J."/>
            <person name="Zhang G."/>
        </authorList>
    </citation>
    <scope>NUCLEOTIDE SEQUENCE [LARGE SCALE GENOMIC DNA]</scope>
    <source>
        <strain evidence="1">Treedump-2</strain>
        <tissue evidence="1">Whole body</tissue>
    </source>
</reference>
<gene>
    <name evidence="1" type="ORF">ALC53_06660</name>
</gene>
<evidence type="ECO:0000313" key="2">
    <source>
        <dbReference type="Proteomes" id="UP000078540"/>
    </source>
</evidence>
<protein>
    <recommendedName>
        <fullName evidence="3">DDE Tnp4 domain-containing protein</fullName>
    </recommendedName>
</protein>
<dbReference type="EMBL" id="KQ976504">
    <property type="protein sequence ID" value="KYM82948.1"/>
    <property type="molecule type" value="Genomic_DNA"/>
</dbReference>
<accession>A0A195BEF0</accession>
<dbReference type="Proteomes" id="UP000078540">
    <property type="component" value="Unassembled WGS sequence"/>
</dbReference>
<proteinExistence type="predicted"/>
<evidence type="ECO:0008006" key="3">
    <source>
        <dbReference type="Google" id="ProtNLM"/>
    </source>
</evidence>
<sequence>MESWTKQEFKEHLRLSRANKNNQIGLMFLSLLFHDCNSTTFRQYAQGFFKRIVDSDMRFTNVYCGKSGSLHDARVLRRSTLRSIRFSFLDYPASADLPHANLEPVLSLFHTASMYNKYLILSNYLQYLF</sequence>
<name>A0A195BEF0_9HYME</name>